<dbReference type="EMBL" id="MHWZ01000024">
    <property type="protein sequence ID" value="OHB17308.1"/>
    <property type="molecule type" value="Genomic_DNA"/>
</dbReference>
<protein>
    <recommendedName>
        <fullName evidence="3">Four helix bundle protein</fullName>
    </recommendedName>
</protein>
<dbReference type="Proteomes" id="UP000176868">
    <property type="component" value="Unassembled WGS sequence"/>
</dbReference>
<dbReference type="SUPFAM" id="SSF158446">
    <property type="entry name" value="IVS-encoded protein-like"/>
    <property type="match status" value="1"/>
</dbReference>
<dbReference type="InterPro" id="IPR036583">
    <property type="entry name" value="23S_rRNA_IVS_sf"/>
</dbReference>
<dbReference type="InterPro" id="IPR055360">
    <property type="entry name" value="bAvd"/>
</dbReference>
<dbReference type="STRING" id="1802782.A2544_01805"/>
<evidence type="ECO:0000313" key="2">
    <source>
        <dbReference type="Proteomes" id="UP000176868"/>
    </source>
</evidence>
<reference evidence="1 2" key="1">
    <citation type="journal article" date="2016" name="Nat. Commun.">
        <title>Thousands of microbial genomes shed light on interconnected biogeochemical processes in an aquifer system.</title>
        <authorList>
            <person name="Anantharaman K."/>
            <person name="Brown C.T."/>
            <person name="Hug L.A."/>
            <person name="Sharon I."/>
            <person name="Castelle C.J."/>
            <person name="Probst A.J."/>
            <person name="Thomas B.C."/>
            <person name="Singh A."/>
            <person name="Wilkins M.J."/>
            <person name="Karaoz U."/>
            <person name="Brodie E.L."/>
            <person name="Williams K.H."/>
            <person name="Hubbard S.S."/>
            <person name="Banfield J.F."/>
        </authorList>
    </citation>
    <scope>NUCLEOTIDE SEQUENCE [LARGE SCALE GENOMIC DNA]</scope>
</reference>
<name>A0A1G2V6R5_9BACT</name>
<gene>
    <name evidence="1" type="ORF">A2544_01805</name>
</gene>
<evidence type="ECO:0008006" key="3">
    <source>
        <dbReference type="Google" id="ProtNLM"/>
    </source>
</evidence>
<dbReference type="Gene3D" id="1.20.1440.60">
    <property type="entry name" value="23S rRNA-intervening sequence"/>
    <property type="match status" value="1"/>
</dbReference>
<proteinExistence type="predicted"/>
<dbReference type="AlphaFoldDB" id="A0A1G2V6R5"/>
<dbReference type="CDD" id="cd16376">
    <property type="entry name" value="Avd_like"/>
    <property type="match status" value="1"/>
</dbReference>
<evidence type="ECO:0000313" key="1">
    <source>
        <dbReference type="EMBL" id="OHB17308.1"/>
    </source>
</evidence>
<organism evidence="1 2">
    <name type="scientific">Candidatus Zambryskibacteria bacterium RIFOXYD2_FULL_43_10</name>
    <dbReference type="NCBI Taxonomy" id="1802782"/>
    <lineage>
        <taxon>Bacteria</taxon>
        <taxon>Candidatus Zambryskiibacteriota</taxon>
    </lineage>
</organism>
<sequence length="117" mass="13778">MEKIKSAYLLWHKIHIILPQVNRYTLGNRIDKLFIEIIEYIVTAFFLSKKEKVPYVRLAIRKLDTLKVMLLVLWETRSIENKNYIVLSIPLDESGKMLGGWYNQLEKQNSPTKAGEK</sequence>
<comment type="caution">
    <text evidence="1">The sequence shown here is derived from an EMBL/GenBank/DDBJ whole genome shotgun (WGS) entry which is preliminary data.</text>
</comment>
<accession>A0A1G2V6R5</accession>